<dbReference type="GO" id="GO:0016887">
    <property type="term" value="F:ATP hydrolysis activity"/>
    <property type="evidence" value="ECO:0007669"/>
    <property type="project" value="InterPro"/>
</dbReference>
<keyword evidence="2" id="KW-0677">Repeat</keyword>
<keyword evidence="1" id="KW-0813">Transport</keyword>
<dbReference type="PANTHER" id="PTHR43790">
    <property type="entry name" value="CARBOHYDRATE TRANSPORT ATP-BINDING PROTEIN MG119-RELATED"/>
    <property type="match status" value="1"/>
</dbReference>
<feature type="domain" description="ABC transporter" evidence="5">
    <location>
        <begin position="54"/>
        <end position="296"/>
    </location>
</feature>
<dbReference type="InterPro" id="IPR050107">
    <property type="entry name" value="ABC_carbohydrate_import_ATPase"/>
</dbReference>
<dbReference type="Pfam" id="PF00005">
    <property type="entry name" value="ABC_tran"/>
    <property type="match status" value="2"/>
</dbReference>
<evidence type="ECO:0000313" key="7">
    <source>
        <dbReference type="Proteomes" id="UP000309133"/>
    </source>
</evidence>
<reference evidence="6 7" key="1">
    <citation type="submission" date="2019-04" db="EMBL/GenBank/DDBJ databases">
        <authorList>
            <person name="Jiang L."/>
        </authorList>
    </citation>
    <scope>NUCLEOTIDE SEQUENCE [LARGE SCALE GENOMIC DNA]</scope>
    <source>
        <strain evidence="6 7">YIM 131853</strain>
    </source>
</reference>
<evidence type="ECO:0000256" key="2">
    <source>
        <dbReference type="ARBA" id="ARBA00022737"/>
    </source>
</evidence>
<keyword evidence="3" id="KW-0547">Nucleotide-binding</keyword>
<proteinExistence type="predicted"/>
<dbReference type="PANTHER" id="PTHR43790:SF9">
    <property type="entry name" value="GALACTOFURANOSE TRANSPORTER ATP-BINDING PROTEIN YTFR"/>
    <property type="match status" value="1"/>
</dbReference>
<dbReference type="CDD" id="cd03216">
    <property type="entry name" value="ABC_Carb_Monos_I"/>
    <property type="match status" value="1"/>
</dbReference>
<dbReference type="Proteomes" id="UP000309133">
    <property type="component" value="Unassembled WGS sequence"/>
</dbReference>
<dbReference type="EMBL" id="SSSM01000003">
    <property type="protein sequence ID" value="THG31520.1"/>
    <property type="molecule type" value="Genomic_DNA"/>
</dbReference>
<dbReference type="Gene3D" id="3.40.50.300">
    <property type="entry name" value="P-loop containing nucleotide triphosphate hydrolases"/>
    <property type="match status" value="2"/>
</dbReference>
<keyword evidence="4 6" id="KW-0067">ATP-binding</keyword>
<dbReference type="PROSITE" id="PS00211">
    <property type="entry name" value="ABC_TRANSPORTER_1"/>
    <property type="match status" value="1"/>
</dbReference>
<comment type="caution">
    <text evidence="6">The sequence shown here is derived from an EMBL/GenBank/DDBJ whole genome shotgun (WGS) entry which is preliminary data.</text>
</comment>
<dbReference type="GO" id="GO:0005524">
    <property type="term" value="F:ATP binding"/>
    <property type="evidence" value="ECO:0007669"/>
    <property type="project" value="UniProtKB-KW"/>
</dbReference>
<evidence type="ECO:0000256" key="4">
    <source>
        <dbReference type="ARBA" id="ARBA00022840"/>
    </source>
</evidence>
<accession>A0A4S4FM22</accession>
<evidence type="ECO:0000313" key="6">
    <source>
        <dbReference type="EMBL" id="THG31520.1"/>
    </source>
</evidence>
<dbReference type="InterPro" id="IPR027417">
    <property type="entry name" value="P-loop_NTPase"/>
</dbReference>
<evidence type="ECO:0000259" key="5">
    <source>
        <dbReference type="PROSITE" id="PS50893"/>
    </source>
</evidence>
<keyword evidence="7" id="KW-1185">Reference proteome</keyword>
<dbReference type="SMART" id="SM00382">
    <property type="entry name" value="AAA"/>
    <property type="match status" value="1"/>
</dbReference>
<dbReference type="SUPFAM" id="SSF52540">
    <property type="entry name" value="P-loop containing nucleoside triphosphate hydrolases"/>
    <property type="match status" value="2"/>
</dbReference>
<dbReference type="InterPro" id="IPR003593">
    <property type="entry name" value="AAA+_ATPase"/>
</dbReference>
<feature type="domain" description="ABC transporter" evidence="5">
    <location>
        <begin position="317"/>
        <end position="556"/>
    </location>
</feature>
<sequence>MTSDPCTRCSGARADTRQSPNLRSFAAERETSMSSDIQHVITADNVSSGTAPRLRMAHVSKTFGRNKVLDDVTLEILPGEVHGLLGQNGSGKSTLIKVLSGLYSPDSGAEIEIDGVELPQPINPAGISQRGLTIIHQSLGLIPGHSVTENIRMGSLERRRFGRFIDWKYERARAVETLADMQADIDPDQLIDTLHIGQRATVAIARALQVIVPGSGCLVLDESTQSLPREVLPEFYDTLRGLAKRGTSIAIVSHRLEEVLALADRVTVLRDGAVTAAGVSTKEMSEAQLSRQILGRELISFTRDRSESSAEASATETLPETINLTDITGATVRGVSLTIAHGEIVGITGATEAGQDELPYLIAGASTERRSGTITRGKSARSVADLTVADALDSGIALVPSDRAGQGLAVELDAVSNLTLPRITKRSGRGPLRSSWQRAEFERAVEMLRITPPDPEQLVTSYSGGNQQKILLAKWLLHEPQLLVLHEPTQAVDVGARADILHAIAAAARGGAAVLLASIEAQDLSLICDRILVFEAGRIVRELHAPFAPDGILSAVE</sequence>
<organism evidence="6 7">
    <name type="scientific">Naasia lichenicola</name>
    <dbReference type="NCBI Taxonomy" id="2565933"/>
    <lineage>
        <taxon>Bacteria</taxon>
        <taxon>Bacillati</taxon>
        <taxon>Actinomycetota</taxon>
        <taxon>Actinomycetes</taxon>
        <taxon>Micrococcales</taxon>
        <taxon>Microbacteriaceae</taxon>
        <taxon>Naasia</taxon>
    </lineage>
</organism>
<protein>
    <submittedName>
        <fullName evidence="6">Sugar ABC transporter ATP-binding protein</fullName>
    </submittedName>
</protein>
<dbReference type="AlphaFoldDB" id="A0A4S4FM22"/>
<gene>
    <name evidence="6" type="ORF">E6C64_05435</name>
</gene>
<dbReference type="InterPro" id="IPR003439">
    <property type="entry name" value="ABC_transporter-like_ATP-bd"/>
</dbReference>
<dbReference type="InterPro" id="IPR017871">
    <property type="entry name" value="ABC_transporter-like_CS"/>
</dbReference>
<dbReference type="PROSITE" id="PS50893">
    <property type="entry name" value="ABC_TRANSPORTER_2"/>
    <property type="match status" value="2"/>
</dbReference>
<name>A0A4S4FM22_9MICO</name>
<evidence type="ECO:0000256" key="3">
    <source>
        <dbReference type="ARBA" id="ARBA00022741"/>
    </source>
</evidence>
<evidence type="ECO:0000256" key="1">
    <source>
        <dbReference type="ARBA" id="ARBA00022448"/>
    </source>
</evidence>